<feature type="compositionally biased region" description="Basic and acidic residues" evidence="1">
    <location>
        <begin position="145"/>
        <end position="166"/>
    </location>
</feature>
<accession>A0AAV7S2K4</accession>
<sequence length="190" mass="21543">MGTEGGFRMQKHCRELYYGHGQRRRIQEAGAQQEGVVQIGHRRMFQEAEAQQEGVLQTREQEEDSGGKSTGGVLQTRAQEEDSGGSTTDKGTGGGLRRQQHSWKEYYRQGHRRRIPEAGAQQEGVLQTREEEEDSGGKSTAGRSTTDKGTREGFRRQEHSKREYYRQGHRRRIKQAGAQQEGVPQTTPQE</sequence>
<evidence type="ECO:0000256" key="1">
    <source>
        <dbReference type="SAM" id="MobiDB-lite"/>
    </source>
</evidence>
<protein>
    <submittedName>
        <fullName evidence="2">Uncharacterized protein</fullName>
    </submittedName>
</protein>
<comment type="caution">
    <text evidence="2">The sequence shown here is derived from an EMBL/GenBank/DDBJ whole genome shotgun (WGS) entry which is preliminary data.</text>
</comment>
<name>A0AAV7S2K4_PLEWA</name>
<feature type="region of interest" description="Disordered" evidence="1">
    <location>
        <begin position="40"/>
        <end position="190"/>
    </location>
</feature>
<reference evidence="2" key="1">
    <citation type="journal article" date="2022" name="bioRxiv">
        <title>Sequencing and chromosome-scale assembly of the giantPleurodeles waltlgenome.</title>
        <authorList>
            <person name="Brown T."/>
            <person name="Elewa A."/>
            <person name="Iarovenko S."/>
            <person name="Subramanian E."/>
            <person name="Araus A.J."/>
            <person name="Petzold A."/>
            <person name="Susuki M."/>
            <person name="Suzuki K.-i.T."/>
            <person name="Hayashi T."/>
            <person name="Toyoda A."/>
            <person name="Oliveira C."/>
            <person name="Osipova E."/>
            <person name="Leigh N.D."/>
            <person name="Simon A."/>
            <person name="Yun M.H."/>
        </authorList>
    </citation>
    <scope>NUCLEOTIDE SEQUENCE</scope>
    <source>
        <strain evidence="2">20211129_DDA</strain>
        <tissue evidence="2">Liver</tissue>
    </source>
</reference>
<keyword evidence="3" id="KW-1185">Reference proteome</keyword>
<dbReference type="Proteomes" id="UP001066276">
    <property type="component" value="Chromosome 5"/>
</dbReference>
<dbReference type="EMBL" id="JANPWB010000009">
    <property type="protein sequence ID" value="KAJ1159224.1"/>
    <property type="molecule type" value="Genomic_DNA"/>
</dbReference>
<evidence type="ECO:0000313" key="2">
    <source>
        <dbReference type="EMBL" id="KAJ1159224.1"/>
    </source>
</evidence>
<gene>
    <name evidence="2" type="ORF">NDU88_011892</name>
</gene>
<organism evidence="2 3">
    <name type="scientific">Pleurodeles waltl</name>
    <name type="common">Iberian ribbed newt</name>
    <dbReference type="NCBI Taxonomy" id="8319"/>
    <lineage>
        <taxon>Eukaryota</taxon>
        <taxon>Metazoa</taxon>
        <taxon>Chordata</taxon>
        <taxon>Craniata</taxon>
        <taxon>Vertebrata</taxon>
        <taxon>Euteleostomi</taxon>
        <taxon>Amphibia</taxon>
        <taxon>Batrachia</taxon>
        <taxon>Caudata</taxon>
        <taxon>Salamandroidea</taxon>
        <taxon>Salamandridae</taxon>
        <taxon>Pleurodelinae</taxon>
        <taxon>Pleurodeles</taxon>
    </lineage>
</organism>
<dbReference type="AlphaFoldDB" id="A0AAV7S2K4"/>
<evidence type="ECO:0000313" key="3">
    <source>
        <dbReference type="Proteomes" id="UP001066276"/>
    </source>
</evidence>
<proteinExistence type="predicted"/>